<feature type="transmembrane region" description="Helical" evidence="1">
    <location>
        <begin position="62"/>
        <end position="83"/>
    </location>
</feature>
<name>A0AAD3SW95_NEPGR</name>
<proteinExistence type="predicted"/>
<evidence type="ECO:0000256" key="1">
    <source>
        <dbReference type="SAM" id="Phobius"/>
    </source>
</evidence>
<sequence>MTGLFNWKSMKGSMRARRMLLASVPILHQFAILPFALRKICYYEAVINEFTSVLTISRLSFFQFLILFCSLSISLCLEIPLALRSFTRGTFALLFFLLFAVDLSSHRQWKNIQ</sequence>
<keyword evidence="3" id="KW-1185">Reference proteome</keyword>
<organism evidence="2 3">
    <name type="scientific">Nepenthes gracilis</name>
    <name type="common">Slender pitcher plant</name>
    <dbReference type="NCBI Taxonomy" id="150966"/>
    <lineage>
        <taxon>Eukaryota</taxon>
        <taxon>Viridiplantae</taxon>
        <taxon>Streptophyta</taxon>
        <taxon>Embryophyta</taxon>
        <taxon>Tracheophyta</taxon>
        <taxon>Spermatophyta</taxon>
        <taxon>Magnoliopsida</taxon>
        <taxon>eudicotyledons</taxon>
        <taxon>Gunneridae</taxon>
        <taxon>Pentapetalae</taxon>
        <taxon>Caryophyllales</taxon>
        <taxon>Nepenthaceae</taxon>
        <taxon>Nepenthes</taxon>
    </lineage>
</organism>
<dbReference type="AlphaFoldDB" id="A0AAD3SW95"/>
<evidence type="ECO:0000313" key="2">
    <source>
        <dbReference type="EMBL" id="GMH18116.1"/>
    </source>
</evidence>
<evidence type="ECO:0000313" key="3">
    <source>
        <dbReference type="Proteomes" id="UP001279734"/>
    </source>
</evidence>
<protein>
    <submittedName>
        <fullName evidence="2">Uncharacterized protein</fullName>
    </submittedName>
</protein>
<keyword evidence="1" id="KW-0812">Transmembrane</keyword>
<accession>A0AAD3SW95</accession>
<reference evidence="2" key="1">
    <citation type="submission" date="2023-05" db="EMBL/GenBank/DDBJ databases">
        <title>Nepenthes gracilis genome sequencing.</title>
        <authorList>
            <person name="Fukushima K."/>
        </authorList>
    </citation>
    <scope>NUCLEOTIDE SEQUENCE</scope>
    <source>
        <strain evidence="2">SING2019-196</strain>
    </source>
</reference>
<dbReference type="EMBL" id="BSYO01000018">
    <property type="protein sequence ID" value="GMH18116.1"/>
    <property type="molecule type" value="Genomic_DNA"/>
</dbReference>
<dbReference type="Proteomes" id="UP001279734">
    <property type="component" value="Unassembled WGS sequence"/>
</dbReference>
<keyword evidence="1" id="KW-0472">Membrane</keyword>
<gene>
    <name evidence="2" type="ORF">Nepgr_019957</name>
</gene>
<keyword evidence="1" id="KW-1133">Transmembrane helix</keyword>
<comment type="caution">
    <text evidence="2">The sequence shown here is derived from an EMBL/GenBank/DDBJ whole genome shotgun (WGS) entry which is preliminary data.</text>
</comment>